<dbReference type="GO" id="GO:0016787">
    <property type="term" value="F:hydrolase activity"/>
    <property type="evidence" value="ECO:0007669"/>
    <property type="project" value="UniProtKB-KW"/>
</dbReference>
<comment type="caution">
    <text evidence="4">The sequence shown here is derived from an EMBL/GenBank/DDBJ whole genome shotgun (WGS) entry which is preliminary data.</text>
</comment>
<dbReference type="SUPFAM" id="SSF52499">
    <property type="entry name" value="Isochorismatase-like hydrolases"/>
    <property type="match status" value="1"/>
</dbReference>
<dbReference type="Proteomes" id="UP000076563">
    <property type="component" value="Unassembled WGS sequence"/>
</dbReference>
<dbReference type="STRING" id="1007103.GCA_000213315_02256"/>
<name>A0A163U5F2_9BACL</name>
<dbReference type="PANTHER" id="PTHR43540">
    <property type="entry name" value="PEROXYUREIDOACRYLATE/UREIDOACRYLATE AMIDOHYDROLASE-RELATED"/>
    <property type="match status" value="1"/>
</dbReference>
<accession>A0A163U5F2</accession>
<comment type="similarity">
    <text evidence="1">Belongs to the isochorismatase family.</text>
</comment>
<dbReference type="PANTHER" id="PTHR43540:SF16">
    <property type="entry name" value="ISOCHORISMATASE-LIKE DOMAIN-CONTAINING PROTEIN"/>
    <property type="match status" value="1"/>
</dbReference>
<dbReference type="EMBL" id="LQRA01000099">
    <property type="protein sequence ID" value="KZE72838.1"/>
    <property type="molecule type" value="Genomic_DNA"/>
</dbReference>
<evidence type="ECO:0000313" key="4">
    <source>
        <dbReference type="EMBL" id="KZE72838.1"/>
    </source>
</evidence>
<evidence type="ECO:0000256" key="1">
    <source>
        <dbReference type="ARBA" id="ARBA00006336"/>
    </source>
</evidence>
<proteinExistence type="inferred from homology"/>
<dbReference type="AlphaFoldDB" id="A0A163U5F2"/>
<dbReference type="Gene3D" id="3.40.50.850">
    <property type="entry name" value="Isochorismatase-like"/>
    <property type="match status" value="1"/>
</dbReference>
<evidence type="ECO:0000256" key="2">
    <source>
        <dbReference type="ARBA" id="ARBA00022801"/>
    </source>
</evidence>
<evidence type="ECO:0000313" key="5">
    <source>
        <dbReference type="Proteomes" id="UP000076563"/>
    </source>
</evidence>
<protein>
    <submittedName>
        <fullName evidence="4">Isochorismatase</fullName>
    </submittedName>
</protein>
<dbReference type="InterPro" id="IPR050272">
    <property type="entry name" value="Isochorismatase-like_hydrls"/>
</dbReference>
<reference evidence="5" key="1">
    <citation type="submission" date="2016-01" db="EMBL/GenBank/DDBJ databases">
        <title>Draft genome of Chromobacterium sp. F49.</title>
        <authorList>
            <person name="Hong K.W."/>
        </authorList>
    </citation>
    <scope>NUCLEOTIDE SEQUENCE [LARGE SCALE GENOMIC DNA]</scope>
    <source>
        <strain evidence="5">M63</strain>
    </source>
</reference>
<dbReference type="InterPro" id="IPR000868">
    <property type="entry name" value="Isochorismatase-like_dom"/>
</dbReference>
<gene>
    <name evidence="4" type="ORF">AV654_04780</name>
</gene>
<keyword evidence="5" id="KW-1185">Reference proteome</keyword>
<sequence>MCIHGSYGFFGHGGFGIPFELRGYGNRRLLRQPLTYYPITLQQPSIPYVRTSHHLYSEKQMAPQFYNSFHHNAAVAQSAPVPAQGMKVDRNNTALVITDPQNDFLSPHGAAWNLVKDSVAENRTIENIELLFKTAKENKFKVFVSPHWYYPYDQKWKFGGVLEHLMHDLKMYQRKSPLSLEGFTGSGADFLDRYKPYIEDGQTVICSPHKIFGPEANDLVLQLRKQCISRVILAGMSGNLCVESHMRELMEQGFEVAVVHDATASAKMNDLDGDKAAKTNFRMIASASWSTNETINKMRSSHR</sequence>
<organism evidence="4 5">
    <name type="scientific">Paenibacillus elgii</name>
    <dbReference type="NCBI Taxonomy" id="189691"/>
    <lineage>
        <taxon>Bacteria</taxon>
        <taxon>Bacillati</taxon>
        <taxon>Bacillota</taxon>
        <taxon>Bacilli</taxon>
        <taxon>Bacillales</taxon>
        <taxon>Paenibacillaceae</taxon>
        <taxon>Paenibacillus</taxon>
    </lineage>
</organism>
<keyword evidence="2" id="KW-0378">Hydrolase</keyword>
<feature type="domain" description="Isochorismatase-like" evidence="3">
    <location>
        <begin position="93"/>
        <end position="269"/>
    </location>
</feature>
<dbReference type="OrthoDB" id="4305745at2"/>
<evidence type="ECO:0000259" key="3">
    <source>
        <dbReference type="Pfam" id="PF00857"/>
    </source>
</evidence>
<dbReference type="Pfam" id="PF00857">
    <property type="entry name" value="Isochorismatase"/>
    <property type="match status" value="1"/>
</dbReference>
<dbReference type="InterPro" id="IPR036380">
    <property type="entry name" value="Isochorismatase-like_sf"/>
</dbReference>
<dbReference type="CDD" id="cd00431">
    <property type="entry name" value="cysteine_hydrolases"/>
    <property type="match status" value="1"/>
</dbReference>
<dbReference type="RefSeq" id="WP_063187475.1">
    <property type="nucleotide sequence ID" value="NZ_CP121215.1"/>
</dbReference>